<dbReference type="Gene3D" id="3.30.10.20">
    <property type="match status" value="3"/>
</dbReference>
<dbReference type="InterPro" id="IPR005543">
    <property type="entry name" value="PASTA_dom"/>
</dbReference>
<evidence type="ECO:0000313" key="2">
    <source>
        <dbReference type="EMBL" id="VAX19309.1"/>
    </source>
</evidence>
<feature type="domain" description="PASTA" evidence="1">
    <location>
        <begin position="30"/>
        <end position="97"/>
    </location>
</feature>
<protein>
    <recommendedName>
        <fullName evidence="1">PASTA domain-containing protein</fullName>
    </recommendedName>
</protein>
<feature type="domain" description="PASTA" evidence="1">
    <location>
        <begin position="168"/>
        <end position="235"/>
    </location>
</feature>
<feature type="domain" description="PASTA" evidence="1">
    <location>
        <begin position="98"/>
        <end position="165"/>
    </location>
</feature>
<dbReference type="Pfam" id="PF03793">
    <property type="entry name" value="PASTA"/>
    <property type="match status" value="3"/>
</dbReference>
<name>A0A3B1BMY2_9ZZZZ</name>
<dbReference type="EMBL" id="UOGB01000142">
    <property type="protein sequence ID" value="VAX19309.1"/>
    <property type="molecule type" value="Genomic_DNA"/>
</dbReference>
<proteinExistence type="predicted"/>
<dbReference type="CDD" id="cd06577">
    <property type="entry name" value="PASTA_pknB"/>
    <property type="match status" value="3"/>
</dbReference>
<gene>
    <name evidence="2" type="ORF">MNBD_NITROSPINAE03-1710</name>
</gene>
<dbReference type="AlphaFoldDB" id="A0A3B1BMY2"/>
<dbReference type="SMART" id="SM00740">
    <property type="entry name" value="PASTA"/>
    <property type="match status" value="3"/>
</dbReference>
<sequence>MFEYFKAFLLFCAVTIVSAIVVMKVSMYTGGEKVVVPDVQGKRIIPALEALDERGLYLKITRLDFDPATPKDKIISQDPEPGAPLKTGRDVKVIVSRGSKETLAPDLVGATVLRAETILNRNSLKVGKKITIHSASAQKGIIMGQKPPAQTIVRRGDSLTLLVSAGPFTEYLMAPDFIDEPLSSAMENMKSMDLKISRVAYRPDNEKDRGVVIAQEPGFGERVARGSFISLTVSEGYFTDSSAGPATFTFLYYTIPDGPSAVNVSIIQDNADGEKEIYNRIHRPGDTVSLLLEVKGRTSAKIFVNDELAEVKRF</sequence>
<evidence type="ECO:0000259" key="1">
    <source>
        <dbReference type="PROSITE" id="PS51178"/>
    </source>
</evidence>
<reference evidence="2" key="1">
    <citation type="submission" date="2018-06" db="EMBL/GenBank/DDBJ databases">
        <authorList>
            <person name="Zhirakovskaya E."/>
        </authorList>
    </citation>
    <scope>NUCLEOTIDE SEQUENCE</scope>
</reference>
<accession>A0A3B1BMY2</accession>
<organism evidence="2">
    <name type="scientific">hydrothermal vent metagenome</name>
    <dbReference type="NCBI Taxonomy" id="652676"/>
    <lineage>
        <taxon>unclassified sequences</taxon>
        <taxon>metagenomes</taxon>
        <taxon>ecological metagenomes</taxon>
    </lineage>
</organism>
<dbReference type="PROSITE" id="PS51178">
    <property type="entry name" value="PASTA"/>
    <property type="match status" value="3"/>
</dbReference>